<accession>A0ABU5RS67</accession>
<comment type="catalytic activity">
    <reaction evidence="8">
        <text>sn-glycerol 3-phosphate + NAD(+) = dihydroxyacetone phosphate + NADH + H(+)</text>
        <dbReference type="Rhea" id="RHEA:11092"/>
        <dbReference type="ChEBI" id="CHEBI:15378"/>
        <dbReference type="ChEBI" id="CHEBI:57540"/>
        <dbReference type="ChEBI" id="CHEBI:57597"/>
        <dbReference type="ChEBI" id="CHEBI:57642"/>
        <dbReference type="ChEBI" id="CHEBI:57945"/>
        <dbReference type="EC" id="1.1.1.94"/>
    </reaction>
</comment>
<dbReference type="PIRSF" id="PIRSF000114">
    <property type="entry name" value="Glycerol-3-P_dh"/>
    <property type="match status" value="1"/>
</dbReference>
<dbReference type="SUPFAM" id="SSF51735">
    <property type="entry name" value="NAD(P)-binding Rossmann-fold domains"/>
    <property type="match status" value="1"/>
</dbReference>
<evidence type="ECO:0000256" key="3">
    <source>
        <dbReference type="ARBA" id="ARBA00023002"/>
    </source>
</evidence>
<reference evidence="11 12" key="1">
    <citation type="submission" date="2023-12" db="EMBL/GenBank/DDBJ databases">
        <title>Baltic Sea Cyanobacteria.</title>
        <authorList>
            <person name="Delbaje E."/>
            <person name="Fewer D.P."/>
            <person name="Shishido T.K."/>
        </authorList>
    </citation>
    <scope>NUCLEOTIDE SEQUENCE [LARGE SCALE GENOMIC DNA]</scope>
    <source>
        <strain evidence="11 12">UHCC 0139</strain>
    </source>
</reference>
<keyword evidence="5 8" id="KW-0443">Lipid metabolism</keyword>
<feature type="binding site" evidence="8">
    <location>
        <position position="163"/>
    </location>
    <ligand>
        <name>sn-glycerol 3-phosphate</name>
        <dbReference type="ChEBI" id="CHEBI:57597"/>
    </ligand>
</feature>
<dbReference type="NCBIfam" id="NF000940">
    <property type="entry name" value="PRK00094.1-2"/>
    <property type="match status" value="1"/>
</dbReference>
<dbReference type="Gene3D" id="1.10.1040.10">
    <property type="entry name" value="N-(1-d-carboxylethyl)-l-norvaline Dehydrogenase, domain 2"/>
    <property type="match status" value="1"/>
</dbReference>
<name>A0ABU5RS67_9CYAN</name>
<feature type="binding site" evidence="8">
    <location>
        <position position="13"/>
    </location>
    <ligand>
        <name>NADPH</name>
        <dbReference type="ChEBI" id="CHEBI:57783"/>
    </ligand>
</feature>
<dbReference type="InterPro" id="IPR036291">
    <property type="entry name" value="NAD(P)-bd_dom_sf"/>
</dbReference>
<feature type="binding site" evidence="8">
    <location>
        <position position="80"/>
    </location>
    <ligand>
        <name>NADPH</name>
        <dbReference type="ChEBI" id="CHEBI:57783"/>
    </ligand>
</feature>
<dbReference type="InterPro" id="IPR008927">
    <property type="entry name" value="6-PGluconate_DH-like_C_sf"/>
</dbReference>
<evidence type="ECO:0000256" key="6">
    <source>
        <dbReference type="ARBA" id="ARBA00023209"/>
    </source>
</evidence>
<dbReference type="Pfam" id="PF07479">
    <property type="entry name" value="NAD_Gly3P_dh_C"/>
    <property type="match status" value="1"/>
</dbReference>
<keyword evidence="8" id="KW-0547">Nucleotide-binding</keyword>
<comment type="caution">
    <text evidence="8">Lacks conserved residue(s) required for the propagation of feature annotation.</text>
</comment>
<gene>
    <name evidence="8" type="primary">gpsA</name>
    <name evidence="11" type="ORF">VB738_04805</name>
</gene>
<evidence type="ECO:0000256" key="2">
    <source>
        <dbReference type="ARBA" id="ARBA00022516"/>
    </source>
</evidence>
<keyword evidence="8" id="KW-0963">Cytoplasm</keyword>
<keyword evidence="12" id="KW-1185">Reference proteome</keyword>
<dbReference type="HAMAP" id="MF_00394">
    <property type="entry name" value="NAD_Glyc3P_dehydrog"/>
    <property type="match status" value="1"/>
</dbReference>
<dbReference type="EC" id="1.1.1.94" evidence="8"/>
<dbReference type="EMBL" id="JAYGHX010000002">
    <property type="protein sequence ID" value="MEA5390579.1"/>
    <property type="molecule type" value="Genomic_DNA"/>
</dbReference>
<dbReference type="Pfam" id="PF01210">
    <property type="entry name" value="NAD_Gly3P_dh_N"/>
    <property type="match status" value="1"/>
</dbReference>
<feature type="binding site" evidence="8">
    <location>
        <position position="253"/>
    </location>
    <ligand>
        <name>NADPH</name>
        <dbReference type="ChEBI" id="CHEBI:57783"/>
    </ligand>
</feature>
<feature type="binding site" evidence="8">
    <location>
        <position position="80"/>
    </location>
    <ligand>
        <name>sn-glycerol 3-phosphate</name>
        <dbReference type="ChEBI" id="CHEBI:57597"/>
    </ligand>
</feature>
<evidence type="ECO:0000256" key="5">
    <source>
        <dbReference type="ARBA" id="ARBA00023098"/>
    </source>
</evidence>
<feature type="binding site" evidence="8">
    <location>
        <position position="108"/>
    </location>
    <ligand>
        <name>sn-glycerol 3-phosphate</name>
        <dbReference type="ChEBI" id="CHEBI:57597"/>
    </ligand>
</feature>
<dbReference type="PANTHER" id="PTHR11728:SF1">
    <property type="entry name" value="GLYCEROL-3-PHOSPHATE DEHYDROGENASE [NAD(+)] 2, CHLOROPLASTIC"/>
    <property type="match status" value="1"/>
</dbReference>
<keyword evidence="8" id="KW-0521">NADP</keyword>
<feature type="binding site" evidence="8">
    <location>
        <position position="34"/>
    </location>
    <ligand>
        <name>NADPH</name>
        <dbReference type="ChEBI" id="CHEBI:57783"/>
    </ligand>
</feature>
<feature type="binding site" evidence="8">
    <location>
        <position position="216"/>
    </location>
    <ligand>
        <name>sn-glycerol 3-phosphate</name>
        <dbReference type="ChEBI" id="CHEBI:57597"/>
    </ligand>
</feature>
<dbReference type="InterPro" id="IPR013328">
    <property type="entry name" value="6PGD_dom2"/>
</dbReference>
<evidence type="ECO:0000259" key="9">
    <source>
        <dbReference type="Pfam" id="PF01210"/>
    </source>
</evidence>
<feature type="domain" description="Glycerol-3-phosphate dehydrogenase NAD-dependent N-terminal" evidence="9">
    <location>
        <begin position="38"/>
        <end position="130"/>
    </location>
</feature>
<feature type="binding site" evidence="8">
    <location>
        <position position="33"/>
    </location>
    <ligand>
        <name>NADPH</name>
        <dbReference type="ChEBI" id="CHEBI:57783"/>
    </ligand>
</feature>
<feature type="binding site" evidence="8">
    <location>
        <position position="112"/>
    </location>
    <ligand>
        <name>NADPH</name>
        <dbReference type="ChEBI" id="CHEBI:57783"/>
    </ligand>
</feature>
<evidence type="ECO:0000313" key="12">
    <source>
        <dbReference type="Proteomes" id="UP001304461"/>
    </source>
</evidence>
<feature type="binding site" evidence="8">
    <location>
        <position position="227"/>
    </location>
    <ligand>
        <name>NADPH</name>
        <dbReference type="ChEBI" id="CHEBI:57783"/>
    </ligand>
</feature>
<comment type="function">
    <text evidence="8">Catalyzes the reduction of the glycolytic intermediate dihydroxyacetone phosphate (DHAP) to sn-glycerol 3-phosphate (G3P), the key precursor for phospholipid synthesis.</text>
</comment>
<feature type="active site" description="Proton acceptor" evidence="8">
    <location>
        <position position="163"/>
    </location>
</feature>
<keyword evidence="7 8" id="KW-1208">Phospholipid metabolism</keyword>
<protein>
    <recommendedName>
        <fullName evidence="8">Glycerol-3-phosphate dehydrogenase [NAD(P)+]</fullName>
        <ecNumber evidence="8">1.1.1.94</ecNumber>
    </recommendedName>
    <alternativeName>
        <fullName evidence="8">NAD(P)(+)-dependent glycerol-3-phosphate dehydrogenase</fullName>
    </alternativeName>
    <alternativeName>
        <fullName evidence="8">NAD(P)H-dependent dihydroxyacetone-phosphate reductase</fullName>
    </alternativeName>
</protein>
<comment type="catalytic activity">
    <reaction evidence="8">
        <text>sn-glycerol 3-phosphate + NADP(+) = dihydroxyacetone phosphate + NADPH + H(+)</text>
        <dbReference type="Rhea" id="RHEA:11096"/>
        <dbReference type="ChEBI" id="CHEBI:15378"/>
        <dbReference type="ChEBI" id="CHEBI:57597"/>
        <dbReference type="ChEBI" id="CHEBI:57642"/>
        <dbReference type="ChEBI" id="CHEBI:57783"/>
        <dbReference type="ChEBI" id="CHEBI:58349"/>
        <dbReference type="EC" id="1.1.1.94"/>
    </reaction>
</comment>
<evidence type="ECO:0000256" key="8">
    <source>
        <dbReference type="HAMAP-Rule" id="MF_00394"/>
    </source>
</evidence>
<dbReference type="InterPro" id="IPR006168">
    <property type="entry name" value="G3P_DH_NAD-dep"/>
</dbReference>
<evidence type="ECO:0000256" key="1">
    <source>
        <dbReference type="ARBA" id="ARBA00011009"/>
    </source>
</evidence>
<evidence type="ECO:0000259" key="10">
    <source>
        <dbReference type="Pfam" id="PF07479"/>
    </source>
</evidence>
<evidence type="ECO:0000313" key="11">
    <source>
        <dbReference type="EMBL" id="MEA5390579.1"/>
    </source>
</evidence>
<comment type="subcellular location">
    <subcellularLocation>
        <location evidence="8">Cytoplasm</location>
    </subcellularLocation>
</comment>
<keyword evidence="3 8" id="KW-0560">Oxidoreductase</keyword>
<evidence type="ECO:0000256" key="7">
    <source>
        <dbReference type="ARBA" id="ARBA00023264"/>
    </source>
</evidence>
<evidence type="ECO:0000256" key="4">
    <source>
        <dbReference type="ARBA" id="ARBA00023027"/>
    </source>
</evidence>
<feature type="binding site" evidence="8">
    <location>
        <position position="228"/>
    </location>
    <ligand>
        <name>sn-glycerol 3-phosphate</name>
        <dbReference type="ChEBI" id="CHEBI:57597"/>
    </ligand>
</feature>
<feature type="domain" description="Glycerol-3-phosphate dehydrogenase NAD-dependent C-terminal" evidence="10">
    <location>
        <begin position="152"/>
        <end position="293"/>
    </location>
</feature>
<proteinExistence type="inferred from homology"/>
<feature type="binding site" evidence="8">
    <location>
        <position position="227"/>
    </location>
    <ligand>
        <name>sn-glycerol 3-phosphate</name>
        <dbReference type="ChEBI" id="CHEBI:57597"/>
    </ligand>
</feature>
<dbReference type="InterPro" id="IPR006109">
    <property type="entry name" value="G3P_DH_NAD-dep_C"/>
</dbReference>
<dbReference type="PANTHER" id="PTHR11728">
    <property type="entry name" value="GLYCEROL-3-PHOSPHATE DEHYDROGENASE"/>
    <property type="match status" value="1"/>
</dbReference>
<dbReference type="PROSITE" id="PS00957">
    <property type="entry name" value="NAD_G3PDH"/>
    <property type="match status" value="1"/>
</dbReference>
<dbReference type="InterPro" id="IPR011128">
    <property type="entry name" value="G3P_DH_NAD-dep_N"/>
</dbReference>
<organism evidence="11 12">
    <name type="scientific">Cyanobium gracile UHCC 0139</name>
    <dbReference type="NCBI Taxonomy" id="3110308"/>
    <lineage>
        <taxon>Bacteria</taxon>
        <taxon>Bacillati</taxon>
        <taxon>Cyanobacteriota</taxon>
        <taxon>Cyanophyceae</taxon>
        <taxon>Synechococcales</taxon>
        <taxon>Prochlorococcaceae</taxon>
        <taxon>Cyanobium</taxon>
    </lineage>
</organism>
<dbReference type="NCBIfam" id="NF000942">
    <property type="entry name" value="PRK00094.1-4"/>
    <property type="match status" value="1"/>
</dbReference>
<comment type="pathway">
    <text evidence="8">Membrane lipid metabolism; glycerophospholipid metabolism.</text>
</comment>
<sequence>MGLRITVLGRGAWGGTLLRLWERQGHQLRSWSRRDGGDPASALQDCDLAVVAVSMVGVAPLGLGLQGRWPEGLPLLSCSKGIDLDSLCTASQLWRRHLPAVPLAVLSGPNLAEELDRGLPAASVLSSDDPGLARRLQEQLRTPHLRLYTNADPIGTEAAGALKNVIALAAGISDGLGLGANAKASLLCRGLAEIAVVLQALGGQSTTLYGLAGLGDLLATANSSLSRNYRFGSLLAEGCDESTALGRIGATVEGPRTARATLALAEREGWQLPICAQVVRLLAGELEARQAVQELMQRDLRAEAVA</sequence>
<dbReference type="RefSeq" id="WP_323304667.1">
    <property type="nucleotide sequence ID" value="NZ_JAYGHX010000002.1"/>
</dbReference>
<keyword evidence="2 8" id="KW-0444">Lipid biosynthesis</keyword>
<dbReference type="Gene3D" id="3.40.50.720">
    <property type="entry name" value="NAD(P)-binding Rossmann-like Domain"/>
    <property type="match status" value="1"/>
</dbReference>
<dbReference type="SUPFAM" id="SSF48179">
    <property type="entry name" value="6-phosphogluconate dehydrogenase C-terminal domain-like"/>
    <property type="match status" value="1"/>
</dbReference>
<comment type="similarity">
    <text evidence="1 8">Belongs to the NAD-dependent glycerol-3-phosphate dehydrogenase family.</text>
</comment>
<comment type="caution">
    <text evidence="11">The sequence shown here is derived from an EMBL/GenBank/DDBJ whole genome shotgun (WGS) entry which is preliminary data.</text>
</comment>
<dbReference type="GO" id="GO:0047952">
    <property type="term" value="F:glycerol-3-phosphate dehydrogenase [NAD(P)+] activity"/>
    <property type="evidence" value="ECO:0007669"/>
    <property type="project" value="UniProtKB-EC"/>
</dbReference>
<feature type="binding site" evidence="8">
    <location>
        <position position="226"/>
    </location>
    <ligand>
        <name>sn-glycerol 3-phosphate</name>
        <dbReference type="ChEBI" id="CHEBI:57597"/>
    </ligand>
</feature>
<keyword evidence="4 8" id="KW-0520">NAD</keyword>
<dbReference type="Proteomes" id="UP001304461">
    <property type="component" value="Unassembled WGS sequence"/>
</dbReference>
<keyword evidence="6 8" id="KW-0594">Phospholipid biosynthesis</keyword>